<feature type="region of interest" description="Disordered" evidence="1">
    <location>
        <begin position="311"/>
        <end position="463"/>
    </location>
</feature>
<feature type="compositionally biased region" description="Polar residues" evidence="1">
    <location>
        <begin position="214"/>
        <end position="246"/>
    </location>
</feature>
<sequence>MQPHTASQQDPGHKKGGGGAKASAPLPSPAAPMSLSESPRPVPGTSSISATGVMQSSAYYDASSFAAPCSSLSSPPLKSQPTLKNTKSSHLAPDQKLQKLQKLQKPKKQQPQNDTSSPKSEEALPRVSPLPQTRAASSPAPNGPASRLSVFKLRKLLNLDALRPPFLRRSTNPSGSTTSLSSPSSPCLSSSGSSASPSSASTSPSTSPIPKLVSSMSVSNLKKGSMQQLQQRSWPESPDTPESSTFIDTSAETSFCTASNMPTSPRGETISPIIGVACTTSPVSPVSPLSPVSSIMDSQFKFDMGYSLAGNSASPVSAASPPPRPKSAAPPLPLKIPAHPSSNPPPPPSREAGSPTRTASSTSLSAVEASPRQGSPKRTQTQSTISSISSGNARSGQQSLAASSQGGSTLKIVPGSNDDEEGLSPGARSPLTPNVLTKCSGSGPSGGGLLDPEALKPTVSHRQSRRLSFLGNIRGRNNSTVTIQNPDPGSQPPVPDMSAWIMTKDATQEYNLTHILGGETVPELWNESGNVLVHLSPKADGRGPSFKVPATVIASSRILRESVSELSLGQNSHLRGRSFYGRNNLAVNDAVMAPSPILDNQTEYALYIPGPPSTQSDSTRSPVERLVAIRNMFGMLTGQPLVGTKAHPTPAAALFQVATMLEEFGYRSISGESFGEEVDVAFGLCIRSLDLTNLSSSRSGTVEALLLGEKMRSRELYDAAFAHFVGRYDTIQEIKSPLYNSLYPATREALDRAHLDLMKRLDTLNEKLSTFSFPSVFAGVANSTSLEEFVTVDYRTWRMSFTRMRSLVLNHYKNKFGNWPPKASSKKNEFTKSGLNRLVLKTLYRDMCAIYDLIVDHKSLTTRVMDGTQTESSAEDPPTIKALRMLLSEYDSSSLPVVPPIPYDTPKLPSFVSVDESYESKSEKEKIRFHKNLKENEIILVMEKSYDYITPSTYPDCGLLAEFKSMELREARGKTEAEIQHQRIGHWIFMYCVIQSLPWVVVDSLAVGSTEGIEYFLCQPATGNAPWVVDHPKVRKQWYITGEGHTVELSADAVMFSTEAVYLRSHCWKMAEQWEREGLEEQDAIAGGGDALGSNITPPGSIHTESAAPSPVLRPRSMLGSPRVPSSHRSSIAIGLEPISLDDLPEHMMRSSRLSMAHNMSYRDSVHMRSHSVGPSPLQQQMADGLGPPVSGTPPFMQHSNVSGPILRGSSPLGAGMRESVYDHHAGGYINGESPMHSSPLAQSDQTATFDAILGQNDSKKKSGGKDDGKLKSGQVKGRKSFFTLKN</sequence>
<accession>A0A2C5XIV4</accession>
<dbReference type="STRING" id="1035309.A0A2C5XIV4"/>
<feature type="compositionally biased region" description="Pro residues" evidence="1">
    <location>
        <begin position="320"/>
        <end position="334"/>
    </location>
</feature>
<name>A0A2C5XIV4_9PEZI</name>
<feature type="region of interest" description="Disordered" evidence="1">
    <location>
        <begin position="161"/>
        <end position="246"/>
    </location>
</feature>
<dbReference type="OrthoDB" id="5300331at2759"/>
<dbReference type="InterPro" id="IPR058317">
    <property type="entry name" value="DUF8004"/>
</dbReference>
<dbReference type="Pfam" id="PF26013">
    <property type="entry name" value="DUF8004"/>
    <property type="match status" value="1"/>
</dbReference>
<dbReference type="Proteomes" id="UP000222788">
    <property type="component" value="Unassembled WGS sequence"/>
</dbReference>
<feature type="compositionally biased region" description="Low complexity" evidence="1">
    <location>
        <begin position="135"/>
        <end position="146"/>
    </location>
</feature>
<evidence type="ECO:0000256" key="1">
    <source>
        <dbReference type="SAM" id="MobiDB-lite"/>
    </source>
</evidence>
<feature type="region of interest" description="Disordered" evidence="1">
    <location>
        <begin position="1230"/>
        <end position="1287"/>
    </location>
</feature>
<feature type="compositionally biased region" description="Low complexity" evidence="1">
    <location>
        <begin position="170"/>
        <end position="208"/>
    </location>
</feature>
<evidence type="ECO:0000313" key="4">
    <source>
        <dbReference type="Proteomes" id="UP000222788"/>
    </source>
</evidence>
<feature type="compositionally biased region" description="Low complexity" evidence="1">
    <location>
        <begin position="67"/>
        <end position="83"/>
    </location>
</feature>
<protein>
    <recommendedName>
        <fullName evidence="2">DUF8004 domain-containing protein</fullName>
    </recommendedName>
</protein>
<keyword evidence="4" id="KW-1185">Reference proteome</keyword>
<reference evidence="3 4" key="1">
    <citation type="journal article" date="2013" name="Fungal Biol.">
        <title>Analysis of microsatellite markers in the genome of the plant pathogen Ceratocystis fimbriata.</title>
        <authorList>
            <person name="Simpson M.C."/>
            <person name="Wilken P.M."/>
            <person name="Coetzee M.P."/>
            <person name="Wingfield M.J."/>
            <person name="Wingfield B.D."/>
        </authorList>
    </citation>
    <scope>NUCLEOTIDE SEQUENCE [LARGE SCALE GENOMIC DNA]</scope>
    <source>
        <strain evidence="3 4">CBS 114723</strain>
    </source>
</reference>
<feature type="compositionally biased region" description="Polar residues" evidence="1">
    <location>
        <begin position="356"/>
        <end position="365"/>
    </location>
</feature>
<feature type="compositionally biased region" description="Low complexity" evidence="1">
    <location>
        <begin position="379"/>
        <end position="408"/>
    </location>
</feature>
<organism evidence="3 4">
    <name type="scientific">Ceratocystis fimbriata CBS 114723</name>
    <dbReference type="NCBI Taxonomy" id="1035309"/>
    <lineage>
        <taxon>Eukaryota</taxon>
        <taxon>Fungi</taxon>
        <taxon>Dikarya</taxon>
        <taxon>Ascomycota</taxon>
        <taxon>Pezizomycotina</taxon>
        <taxon>Sordariomycetes</taxon>
        <taxon>Hypocreomycetidae</taxon>
        <taxon>Microascales</taxon>
        <taxon>Ceratocystidaceae</taxon>
        <taxon>Ceratocystis</taxon>
    </lineage>
</organism>
<dbReference type="PANTHER" id="PTHR39601:SF1">
    <property type="entry name" value="CHORIOGENIN HMINOR"/>
    <property type="match status" value="1"/>
</dbReference>
<dbReference type="EMBL" id="APWK03000004">
    <property type="protein sequence ID" value="PHH56047.1"/>
    <property type="molecule type" value="Genomic_DNA"/>
</dbReference>
<reference evidence="3 4" key="2">
    <citation type="journal article" date="2013" name="IMA Fungus">
        <title>IMA Genome-F 1: Ceratocystis fimbriata: Draft nuclear genome sequence for the plant pathogen, Ceratocystis fimbriata.</title>
        <authorList>
            <person name="Wilken P.M."/>
            <person name="Steenkamp E.T."/>
            <person name="Wingfield M.J."/>
            <person name="de Beer Z.W."/>
            <person name="Wingfield B.D."/>
        </authorList>
    </citation>
    <scope>NUCLEOTIDE SEQUENCE [LARGE SCALE GENOMIC DNA]</scope>
    <source>
        <strain evidence="3 4">CBS 114723</strain>
    </source>
</reference>
<feature type="region of interest" description="Disordered" evidence="1">
    <location>
        <begin position="67"/>
        <end position="146"/>
    </location>
</feature>
<feature type="compositionally biased region" description="Polar residues" evidence="1">
    <location>
        <begin position="1236"/>
        <end position="1249"/>
    </location>
</feature>
<gene>
    <name evidence="3" type="ORF">CFIMG_008135RA00001</name>
</gene>
<comment type="caution">
    <text evidence="3">The sequence shown here is derived from an EMBL/GenBank/DDBJ whole genome shotgun (WGS) entry which is preliminary data.</text>
</comment>
<feature type="compositionally biased region" description="Polar residues" evidence="1">
    <location>
        <begin position="1"/>
        <end position="10"/>
    </location>
</feature>
<proteinExistence type="predicted"/>
<feature type="region of interest" description="Disordered" evidence="1">
    <location>
        <begin position="1103"/>
        <end position="1129"/>
    </location>
</feature>
<dbReference type="PANTHER" id="PTHR39601">
    <property type="entry name" value="CHORIOGENIN HMINOR"/>
    <property type="match status" value="1"/>
</dbReference>
<evidence type="ECO:0000313" key="3">
    <source>
        <dbReference type="EMBL" id="PHH56047.1"/>
    </source>
</evidence>
<feature type="compositionally biased region" description="Basic and acidic residues" evidence="1">
    <location>
        <begin position="1258"/>
        <end position="1271"/>
    </location>
</feature>
<evidence type="ECO:0000259" key="2">
    <source>
        <dbReference type="Pfam" id="PF26013"/>
    </source>
</evidence>
<feature type="domain" description="DUF8004" evidence="2">
    <location>
        <begin position="685"/>
        <end position="773"/>
    </location>
</feature>
<feature type="compositionally biased region" description="Low complexity" evidence="1">
    <location>
        <begin position="21"/>
        <end position="39"/>
    </location>
</feature>
<feature type="region of interest" description="Disordered" evidence="1">
    <location>
        <begin position="1"/>
        <end position="49"/>
    </location>
</feature>